<accession>A0A9P8TLD0</accession>
<dbReference type="Proteomes" id="UP000774326">
    <property type="component" value="Unassembled WGS sequence"/>
</dbReference>
<keyword evidence="2" id="KW-1185">Reference proteome</keyword>
<dbReference type="AlphaFoldDB" id="A0A9P8TLD0"/>
<evidence type="ECO:0000313" key="2">
    <source>
        <dbReference type="Proteomes" id="UP000774326"/>
    </source>
</evidence>
<reference evidence="1" key="2">
    <citation type="submission" date="2021-01" db="EMBL/GenBank/DDBJ databases">
        <authorList>
            <person name="Schikora-Tamarit M.A."/>
        </authorList>
    </citation>
    <scope>NUCLEOTIDE SEQUENCE</scope>
    <source>
        <strain evidence="1">CBS2887</strain>
    </source>
</reference>
<evidence type="ECO:0000313" key="1">
    <source>
        <dbReference type="EMBL" id="KAH3682999.1"/>
    </source>
</evidence>
<proteinExistence type="predicted"/>
<organism evidence="1 2">
    <name type="scientific">Wickerhamomyces pijperi</name>
    <name type="common">Yeast</name>
    <name type="synonym">Pichia pijperi</name>
    <dbReference type="NCBI Taxonomy" id="599730"/>
    <lineage>
        <taxon>Eukaryota</taxon>
        <taxon>Fungi</taxon>
        <taxon>Dikarya</taxon>
        <taxon>Ascomycota</taxon>
        <taxon>Saccharomycotina</taxon>
        <taxon>Saccharomycetes</taxon>
        <taxon>Phaffomycetales</taxon>
        <taxon>Wickerhamomycetaceae</taxon>
        <taxon>Wickerhamomyces</taxon>
    </lineage>
</organism>
<gene>
    <name evidence="1" type="ORF">WICPIJ_006034</name>
</gene>
<reference evidence="1" key="1">
    <citation type="journal article" date="2021" name="Open Biol.">
        <title>Shared evolutionary footprints suggest mitochondrial oxidative damage underlies multiple complex I losses in fungi.</title>
        <authorList>
            <person name="Schikora-Tamarit M.A."/>
            <person name="Marcet-Houben M."/>
            <person name="Nosek J."/>
            <person name="Gabaldon T."/>
        </authorList>
    </citation>
    <scope>NUCLEOTIDE SEQUENCE</scope>
    <source>
        <strain evidence="1">CBS2887</strain>
    </source>
</reference>
<name>A0A9P8TLD0_WICPI</name>
<comment type="caution">
    <text evidence="1">The sequence shown here is derived from an EMBL/GenBank/DDBJ whole genome shotgun (WGS) entry which is preliminary data.</text>
</comment>
<dbReference type="EMBL" id="JAEUBG010003287">
    <property type="protein sequence ID" value="KAH3682999.1"/>
    <property type="molecule type" value="Genomic_DNA"/>
</dbReference>
<protein>
    <submittedName>
        <fullName evidence="1">Uncharacterized protein</fullName>
    </submittedName>
</protein>
<sequence length="305" mass="35293">MINNELPLLKQTDTEVIGQSVNNPKVSDKPQEQIQHVQDWTIDCSKLEQTVEGLSLSDAYVTANSHFSYSDFSECSSYEFFEHDCCPIQRVRTPYPATSEVDTFYDDEDDYGLDYVRPSDEAFSEGDDADISDWESSEEEYSFYEFNYHTNHPQNISALSLNCDINVQDDSYNCKNGTPSSAKNVVLPVKLTLTPEILLNRFTFWISDDSDGESSDGEDGVIWFSAKSSRVPTHDSFDKDHQDDSLDDFSFMDVNSQLLFHVEHTPEDRLPKRIYRKSFRKRVLRKFYRRTKKLFITKLTNFQGD</sequence>